<feature type="domain" description="HTH cro/C1-type" evidence="1">
    <location>
        <begin position="23"/>
        <end position="63"/>
    </location>
</feature>
<dbReference type="EMBL" id="CP002158">
    <property type="protein sequence ID" value="ADL26991.1"/>
    <property type="molecule type" value="Genomic_DNA"/>
</dbReference>
<dbReference type="InterPro" id="IPR001387">
    <property type="entry name" value="Cro/C1-type_HTH"/>
</dbReference>
<accession>C9RLS0</accession>
<dbReference type="OrthoDB" id="9812960at2"/>
<reference evidence="4" key="2">
    <citation type="submission" date="2010-08" db="EMBL/GenBank/DDBJ databases">
        <title>Complete sequence of Fibrobacter succinogenes subsp. succinogenes S85.</title>
        <authorList>
            <person name="Durkin A.S."/>
            <person name="Nelson K.E."/>
            <person name="Morrison M."/>
            <person name="Forsberg C.W."/>
            <person name="Wilson D.B."/>
            <person name="Russell J.B."/>
            <person name="Cann I.K.O."/>
            <person name="Mackie R.I."/>
            <person name="White B.A."/>
        </authorList>
    </citation>
    <scope>NUCLEOTIDE SEQUENCE [LARGE SCALE GENOMIC DNA]</scope>
    <source>
        <strain evidence="4">ATCC 19169 / S85</strain>
    </source>
</reference>
<evidence type="ECO:0000259" key="1">
    <source>
        <dbReference type="PROSITE" id="PS50943"/>
    </source>
</evidence>
<organism evidence="3 4">
    <name type="scientific">Fibrobacter succinogenes (strain ATCC 19169 / S85)</name>
    <dbReference type="NCBI Taxonomy" id="59374"/>
    <lineage>
        <taxon>Bacteria</taxon>
        <taxon>Pseudomonadati</taxon>
        <taxon>Fibrobacterota</taxon>
        <taxon>Fibrobacteria</taxon>
        <taxon>Fibrobacterales</taxon>
        <taxon>Fibrobacteraceae</taxon>
        <taxon>Fibrobacter</taxon>
    </lineage>
</organism>
<evidence type="ECO:0000313" key="3">
    <source>
        <dbReference type="EMBL" id="ADL26991.1"/>
    </source>
</evidence>
<dbReference type="Pfam" id="PF13560">
    <property type="entry name" value="HTH_31"/>
    <property type="match status" value="1"/>
</dbReference>
<reference evidence="2 5" key="1">
    <citation type="submission" date="2009-10" db="EMBL/GenBank/DDBJ databases">
        <title>Complete sequence of Fibrobacter succinogenes subsp. succinogenes S85.</title>
        <authorList>
            <consortium name="US DOE Joint Genome Institute"/>
            <person name="Lucas S."/>
            <person name="Copeland A."/>
            <person name="Lapidus A."/>
            <person name="Glavina del Rio T."/>
            <person name="Tice H."/>
            <person name="Bruce D."/>
            <person name="Goodwin L."/>
            <person name="Pitluck S."/>
            <person name="Chertkov O."/>
            <person name="Detter J.C."/>
            <person name="Han C."/>
            <person name="Tapia R."/>
            <person name="Larimer F."/>
            <person name="Land M."/>
            <person name="Hauser L."/>
            <person name="Kyrpides N."/>
            <person name="Mikhailova N."/>
            <person name="Weimer P.J."/>
            <person name="Stevenson D.M."/>
            <person name="Boyum J."/>
            <person name="Brumm P.I."/>
            <person name="Mead D."/>
        </authorList>
    </citation>
    <scope>NUCLEOTIDE SEQUENCE [LARGE SCALE GENOMIC DNA]</scope>
    <source>
        <strain evidence="5">ATCC 19169 / S85</strain>
        <strain evidence="2">S85</strain>
    </source>
</reference>
<dbReference type="InterPro" id="IPR010982">
    <property type="entry name" value="Lambda_DNA-bd_dom_sf"/>
</dbReference>
<proteinExistence type="predicted"/>
<dbReference type="Gene3D" id="1.10.260.40">
    <property type="entry name" value="lambda repressor-like DNA-binding domains"/>
    <property type="match status" value="1"/>
</dbReference>
<dbReference type="AlphaFoldDB" id="C9RLS0"/>
<reference evidence="3" key="3">
    <citation type="submission" date="2010-08" db="EMBL/GenBank/DDBJ databases">
        <authorList>
            <person name="Durkin A.S."/>
            <person name="Nelson K.E."/>
            <person name="Morrison M."/>
            <person name="Forsberg C.W."/>
            <person name="Wilson D.B."/>
            <person name="Russell J.B."/>
            <person name="Cann I.K.O."/>
            <person name="Mackie R.I."/>
            <person name="White B.A."/>
        </authorList>
    </citation>
    <scope>NUCLEOTIDE SEQUENCE</scope>
    <source>
        <strain evidence="3">S85</strain>
    </source>
</reference>
<evidence type="ECO:0000313" key="5">
    <source>
        <dbReference type="Proteomes" id="UP000001497"/>
    </source>
</evidence>
<dbReference type="SUPFAM" id="SSF47413">
    <property type="entry name" value="lambda repressor-like DNA-binding domains"/>
    <property type="match status" value="1"/>
</dbReference>
<dbReference type="KEGG" id="fsu:Fisuc_2499"/>
<protein>
    <recommendedName>
        <fullName evidence="1">HTH cro/C1-type domain-containing protein</fullName>
    </recommendedName>
</protein>
<dbReference type="PROSITE" id="PS50943">
    <property type="entry name" value="HTH_CROC1"/>
    <property type="match status" value="1"/>
</dbReference>
<gene>
    <name evidence="2" type="ordered locus">Fisuc_2499</name>
    <name evidence="3" type="ordered locus">FSU_3067</name>
</gene>
<dbReference type="HOGENOM" id="CLU_144164_1_0_0"/>
<dbReference type="EMBL" id="CP001792">
    <property type="protein sequence ID" value="ACX76085.1"/>
    <property type="molecule type" value="Genomic_DNA"/>
</dbReference>
<evidence type="ECO:0000313" key="4">
    <source>
        <dbReference type="Proteomes" id="UP000000517"/>
    </source>
</evidence>
<dbReference type="RefSeq" id="WP_014547107.1">
    <property type="nucleotide sequence ID" value="NC_013410.1"/>
</dbReference>
<evidence type="ECO:0000313" key="2">
    <source>
        <dbReference type="EMBL" id="ACX76085.1"/>
    </source>
</evidence>
<dbReference type="eggNOG" id="COG1426">
    <property type="taxonomic scope" value="Bacteria"/>
</dbReference>
<dbReference type="CDD" id="cd00093">
    <property type="entry name" value="HTH_XRE"/>
    <property type="match status" value="1"/>
</dbReference>
<dbReference type="GO" id="GO:0003677">
    <property type="term" value="F:DNA binding"/>
    <property type="evidence" value="ECO:0007669"/>
    <property type="project" value="InterPro"/>
</dbReference>
<keyword evidence="5" id="KW-1185">Reference proteome</keyword>
<dbReference type="Proteomes" id="UP000001497">
    <property type="component" value="Chromosome"/>
</dbReference>
<name>C9RLS0_FIBSS</name>
<dbReference type="Proteomes" id="UP000000517">
    <property type="component" value="Chromosome"/>
</dbReference>
<sequence length="119" mass="13401">MVTSFGKFLRNLRMDIGELLLNMADKLSVSPAFLSGVENGKRKIPEGWLSKIATLYGLSEEQNEKMKAAYYDSNNEIEIGLHDLQANQRDLAIAFARKLDSIPDSDISRILSILNKEKK</sequence>
<dbReference type="KEGG" id="fsc:FSU_3067"/>